<dbReference type="EMBL" id="LR796658">
    <property type="protein sequence ID" value="CAB4157476.1"/>
    <property type="molecule type" value="Genomic_DNA"/>
</dbReference>
<evidence type="ECO:0000313" key="1">
    <source>
        <dbReference type="EMBL" id="CAB4157476.1"/>
    </source>
</evidence>
<organism evidence="1">
    <name type="scientific">uncultured Caudovirales phage</name>
    <dbReference type="NCBI Taxonomy" id="2100421"/>
    <lineage>
        <taxon>Viruses</taxon>
        <taxon>Duplodnaviria</taxon>
        <taxon>Heunggongvirae</taxon>
        <taxon>Uroviricota</taxon>
        <taxon>Caudoviricetes</taxon>
        <taxon>Peduoviridae</taxon>
        <taxon>Maltschvirus</taxon>
        <taxon>Maltschvirus maltsch</taxon>
    </lineage>
</organism>
<reference evidence="1" key="1">
    <citation type="submission" date="2020-04" db="EMBL/GenBank/DDBJ databases">
        <authorList>
            <person name="Chiriac C."/>
            <person name="Salcher M."/>
            <person name="Ghai R."/>
            <person name="Kavagutti S V."/>
        </authorList>
    </citation>
    <scope>NUCLEOTIDE SEQUENCE</scope>
</reference>
<sequence>MSDKYEVEFEGQKFYVYDDAEGASIAPVEEDGIGSMALGQIFDTLSQFHISTVAIDILKGRRVEA</sequence>
<name>A0A6J5NIA9_9CAUD</name>
<protein>
    <submittedName>
        <fullName evidence="1">Uncharacterized protein</fullName>
    </submittedName>
</protein>
<proteinExistence type="predicted"/>
<accession>A0A6J5NIA9</accession>
<gene>
    <name evidence="1" type="ORF">UFOVP692_24</name>
</gene>